<gene>
    <name evidence="1" type="ORF">S12H4_22478</name>
</gene>
<sequence length="73" mass="8544">MNPPFWVKDTEFAIKDTDEVTKIVLDDKNRILTLENKETQSGTSKIYDLNRVHAQINKSKDTVVFKYITDFHV</sequence>
<comment type="caution">
    <text evidence="1">The sequence shown here is derived from an EMBL/GenBank/DDBJ whole genome shotgun (WGS) entry which is preliminary data.</text>
</comment>
<accession>X1SAA9</accession>
<dbReference type="EMBL" id="BARW01011730">
    <property type="protein sequence ID" value="GAI76031.1"/>
    <property type="molecule type" value="Genomic_DNA"/>
</dbReference>
<proteinExistence type="predicted"/>
<evidence type="ECO:0000313" key="1">
    <source>
        <dbReference type="EMBL" id="GAI76031.1"/>
    </source>
</evidence>
<organism evidence="1">
    <name type="scientific">marine sediment metagenome</name>
    <dbReference type="NCBI Taxonomy" id="412755"/>
    <lineage>
        <taxon>unclassified sequences</taxon>
        <taxon>metagenomes</taxon>
        <taxon>ecological metagenomes</taxon>
    </lineage>
</organism>
<protein>
    <submittedName>
        <fullName evidence="1">Uncharacterized protein</fullName>
    </submittedName>
</protein>
<reference evidence="1" key="1">
    <citation type="journal article" date="2014" name="Front. Microbiol.">
        <title>High frequency of phylogenetically diverse reductive dehalogenase-homologous genes in deep subseafloor sedimentary metagenomes.</title>
        <authorList>
            <person name="Kawai M."/>
            <person name="Futagami T."/>
            <person name="Toyoda A."/>
            <person name="Takaki Y."/>
            <person name="Nishi S."/>
            <person name="Hori S."/>
            <person name="Arai W."/>
            <person name="Tsubouchi T."/>
            <person name="Morono Y."/>
            <person name="Uchiyama I."/>
            <person name="Ito T."/>
            <person name="Fujiyama A."/>
            <person name="Inagaki F."/>
            <person name="Takami H."/>
        </authorList>
    </citation>
    <scope>NUCLEOTIDE SEQUENCE</scope>
    <source>
        <strain evidence="1">Expedition CK06-06</strain>
    </source>
</reference>
<name>X1SAA9_9ZZZZ</name>
<dbReference type="AlphaFoldDB" id="X1SAA9"/>